<protein>
    <submittedName>
        <fullName evidence="1">Uncharacterized protein</fullName>
    </submittedName>
</protein>
<reference evidence="1" key="1">
    <citation type="submission" date="2014-09" db="EMBL/GenBank/DDBJ databases">
        <authorList>
            <person name="Magalhaes I.L.F."/>
            <person name="Oliveira U."/>
            <person name="Santos F.R."/>
            <person name="Vidigal T.H.D.A."/>
            <person name="Brescovit A.D."/>
            <person name="Santos A.J."/>
        </authorList>
    </citation>
    <scope>NUCLEOTIDE SEQUENCE</scope>
    <source>
        <tissue evidence="1">Shoot tissue taken approximately 20 cm above the soil surface</tissue>
    </source>
</reference>
<name>A0A0A8YPD6_ARUDO</name>
<dbReference type="EMBL" id="GBRH01270302">
    <property type="protein sequence ID" value="JAD27593.1"/>
    <property type="molecule type" value="Transcribed_RNA"/>
</dbReference>
<proteinExistence type="predicted"/>
<evidence type="ECO:0000313" key="1">
    <source>
        <dbReference type="EMBL" id="JAD27593.1"/>
    </source>
</evidence>
<dbReference type="AlphaFoldDB" id="A0A0A8YPD6"/>
<organism evidence="1">
    <name type="scientific">Arundo donax</name>
    <name type="common">Giant reed</name>
    <name type="synonym">Donax arundinaceus</name>
    <dbReference type="NCBI Taxonomy" id="35708"/>
    <lineage>
        <taxon>Eukaryota</taxon>
        <taxon>Viridiplantae</taxon>
        <taxon>Streptophyta</taxon>
        <taxon>Embryophyta</taxon>
        <taxon>Tracheophyta</taxon>
        <taxon>Spermatophyta</taxon>
        <taxon>Magnoliopsida</taxon>
        <taxon>Liliopsida</taxon>
        <taxon>Poales</taxon>
        <taxon>Poaceae</taxon>
        <taxon>PACMAD clade</taxon>
        <taxon>Arundinoideae</taxon>
        <taxon>Arundineae</taxon>
        <taxon>Arundo</taxon>
    </lineage>
</organism>
<accession>A0A0A8YPD6</accession>
<sequence>MLKLQPEHASLSYREAQYQSMELKMTPYYAKAYNNVLNIRFCIKFSIYSTL</sequence>
<reference evidence="1" key="2">
    <citation type="journal article" date="2015" name="Data Brief">
        <title>Shoot transcriptome of the giant reed, Arundo donax.</title>
        <authorList>
            <person name="Barrero R.A."/>
            <person name="Guerrero F.D."/>
            <person name="Moolhuijzen P."/>
            <person name="Goolsby J.A."/>
            <person name="Tidwell J."/>
            <person name="Bellgard S.E."/>
            <person name="Bellgard M.I."/>
        </authorList>
    </citation>
    <scope>NUCLEOTIDE SEQUENCE</scope>
    <source>
        <tissue evidence="1">Shoot tissue taken approximately 20 cm above the soil surface</tissue>
    </source>
</reference>